<sequence length="210" mass="24671">MEKITLYYFLVGGSLTLARGENVKLLLVDAGLDHEYVRIQNRETEWPAMKEQLIQDGYYAASVPYIKMGDKIVGRTIPIMRYLSIKLGRKYHGTNDEEDYLLDVVSDMTNDWFESLKNAFIGDEEKKKHHAEVQRPNWLSKFEKYYSDKEGPYLLGNRITYADFLVYHLIDDDDARTRLDEYPNLKLFAESFEERPNIKTYLASLKVRYA</sequence>
<evidence type="ECO:0008006" key="5">
    <source>
        <dbReference type="Google" id="ProtNLM"/>
    </source>
</evidence>
<dbReference type="PROSITE" id="PS50405">
    <property type="entry name" value="GST_CTER"/>
    <property type="match status" value="1"/>
</dbReference>
<dbReference type="InterPro" id="IPR040079">
    <property type="entry name" value="Glutathione_S-Trfase"/>
</dbReference>
<dbReference type="Pfam" id="PF14497">
    <property type="entry name" value="GST_C_3"/>
    <property type="match status" value="1"/>
</dbReference>
<dbReference type="PANTHER" id="PTHR11571">
    <property type="entry name" value="GLUTATHIONE S-TRANSFERASE"/>
    <property type="match status" value="1"/>
</dbReference>
<dbReference type="InterPro" id="IPR004045">
    <property type="entry name" value="Glutathione_S-Trfase_N"/>
</dbReference>
<comment type="caution">
    <text evidence="3">The sequence shown here is derived from an EMBL/GenBank/DDBJ whole genome shotgun (WGS) entry which is preliminary data.</text>
</comment>
<dbReference type="GO" id="GO:0004364">
    <property type="term" value="F:glutathione transferase activity"/>
    <property type="evidence" value="ECO:0007669"/>
    <property type="project" value="TreeGrafter"/>
</dbReference>
<gene>
    <name evidence="3" type="ORF">G6F51_006232</name>
</gene>
<reference evidence="3" key="1">
    <citation type="journal article" date="2020" name="Microb. Genom.">
        <title>Genetic diversity of clinical and environmental Mucorales isolates obtained from an investigation of mucormycosis cases among solid organ transplant recipients.</title>
        <authorList>
            <person name="Nguyen M.H."/>
            <person name="Kaul D."/>
            <person name="Muto C."/>
            <person name="Cheng S.J."/>
            <person name="Richter R.A."/>
            <person name="Bruno V.M."/>
            <person name="Liu G."/>
            <person name="Beyhan S."/>
            <person name="Sundermann A.J."/>
            <person name="Mounaud S."/>
            <person name="Pasculle A.W."/>
            <person name="Nierman W.C."/>
            <person name="Driscoll E."/>
            <person name="Cumbie R."/>
            <person name="Clancy C.J."/>
            <person name="Dupont C.L."/>
        </authorList>
    </citation>
    <scope>NUCLEOTIDE SEQUENCE</scope>
    <source>
        <strain evidence="3">GL16</strain>
    </source>
</reference>
<protein>
    <recommendedName>
        <fullName evidence="5">Glutathione S-transferase</fullName>
    </recommendedName>
</protein>
<dbReference type="InterPro" id="IPR050213">
    <property type="entry name" value="GST_superfamily"/>
</dbReference>
<dbReference type="AlphaFoldDB" id="A0A9P7CB09"/>
<proteinExistence type="predicted"/>
<dbReference type="SUPFAM" id="SSF52833">
    <property type="entry name" value="Thioredoxin-like"/>
    <property type="match status" value="1"/>
</dbReference>
<dbReference type="SUPFAM" id="SSF47616">
    <property type="entry name" value="GST C-terminal domain-like"/>
    <property type="match status" value="1"/>
</dbReference>
<dbReference type="GO" id="GO:0006749">
    <property type="term" value="P:glutathione metabolic process"/>
    <property type="evidence" value="ECO:0007669"/>
    <property type="project" value="TreeGrafter"/>
</dbReference>
<dbReference type="OrthoDB" id="414243at2759"/>
<name>A0A9P7CB09_RHIOR</name>
<dbReference type="InterPro" id="IPR010987">
    <property type="entry name" value="Glutathione-S-Trfase_C-like"/>
</dbReference>
<dbReference type="Gene3D" id="3.40.30.10">
    <property type="entry name" value="Glutaredoxin"/>
    <property type="match status" value="1"/>
</dbReference>
<dbReference type="InterPro" id="IPR036249">
    <property type="entry name" value="Thioredoxin-like_sf"/>
</dbReference>
<feature type="domain" description="GST N-terminal" evidence="1">
    <location>
        <begin position="2"/>
        <end position="91"/>
    </location>
</feature>
<evidence type="ECO:0000313" key="3">
    <source>
        <dbReference type="EMBL" id="KAG1544165.1"/>
    </source>
</evidence>
<evidence type="ECO:0000259" key="1">
    <source>
        <dbReference type="PROSITE" id="PS50404"/>
    </source>
</evidence>
<dbReference type="Gene3D" id="1.20.1050.10">
    <property type="match status" value="1"/>
</dbReference>
<dbReference type="Proteomes" id="UP000717996">
    <property type="component" value="Unassembled WGS sequence"/>
</dbReference>
<feature type="domain" description="GST C-terminal" evidence="2">
    <location>
        <begin position="95"/>
        <end position="210"/>
    </location>
</feature>
<dbReference type="PANTHER" id="PTHR11571:SF150">
    <property type="entry name" value="GLUTATHIONE S-TRANSFERASE"/>
    <property type="match status" value="1"/>
</dbReference>
<dbReference type="SFLD" id="SFLDS00019">
    <property type="entry name" value="Glutathione_Transferase_(cytos"/>
    <property type="match status" value="1"/>
</dbReference>
<dbReference type="EMBL" id="JAANIT010000829">
    <property type="protein sequence ID" value="KAG1544165.1"/>
    <property type="molecule type" value="Genomic_DNA"/>
</dbReference>
<dbReference type="PROSITE" id="PS50404">
    <property type="entry name" value="GST_NTER"/>
    <property type="match status" value="1"/>
</dbReference>
<evidence type="ECO:0000313" key="4">
    <source>
        <dbReference type="Proteomes" id="UP000717996"/>
    </source>
</evidence>
<organism evidence="3 4">
    <name type="scientific">Rhizopus oryzae</name>
    <name type="common">Mucormycosis agent</name>
    <name type="synonym">Rhizopus arrhizus var. delemar</name>
    <dbReference type="NCBI Taxonomy" id="64495"/>
    <lineage>
        <taxon>Eukaryota</taxon>
        <taxon>Fungi</taxon>
        <taxon>Fungi incertae sedis</taxon>
        <taxon>Mucoromycota</taxon>
        <taxon>Mucoromycotina</taxon>
        <taxon>Mucoromycetes</taxon>
        <taxon>Mucorales</taxon>
        <taxon>Mucorineae</taxon>
        <taxon>Rhizopodaceae</taxon>
        <taxon>Rhizopus</taxon>
    </lineage>
</organism>
<evidence type="ECO:0000259" key="2">
    <source>
        <dbReference type="PROSITE" id="PS50405"/>
    </source>
</evidence>
<dbReference type="InterPro" id="IPR036282">
    <property type="entry name" value="Glutathione-S-Trfase_C_sf"/>
</dbReference>
<dbReference type="InterPro" id="IPR004046">
    <property type="entry name" value="GST_C"/>
</dbReference>
<accession>A0A9P7CB09</accession>